<dbReference type="PANTHER" id="PTHR21262:SF31">
    <property type="entry name" value="GTP PYROPHOSPHOKINASE"/>
    <property type="match status" value="1"/>
</dbReference>
<feature type="domain" description="HD/PDEase" evidence="1">
    <location>
        <begin position="37"/>
        <end position="131"/>
    </location>
</feature>
<dbReference type="Gene3D" id="1.10.3210.10">
    <property type="entry name" value="Hypothetical protein af1432"/>
    <property type="match status" value="1"/>
</dbReference>
<organism evidence="2 3">
    <name type="scientific">Nonomuraea typhae</name>
    <dbReference type="NCBI Taxonomy" id="2603600"/>
    <lineage>
        <taxon>Bacteria</taxon>
        <taxon>Bacillati</taxon>
        <taxon>Actinomycetota</taxon>
        <taxon>Actinomycetes</taxon>
        <taxon>Streptosporangiales</taxon>
        <taxon>Streptosporangiaceae</taxon>
        <taxon>Nonomuraea</taxon>
    </lineage>
</organism>
<sequence>MSIAPLLDALPPDAPRELIERAYTVAAYWHRGRRRHSGDPYITHPVAVAVILAGTGAGAATLCTALLHDLPEDTGCPPESPAREFGPEVAELVRQVRLLDDETPGADPRALAVKVADRLHNMRTIAFVAPEKQLAKCRHTLEVHAPLARRLGLSTIGAELEHLAAARLVRGRTARAVAIGSILLPAADRPRWCEEWAAELRVLPGRRARLRFAVLLLAGMPRMALTLRGGLTPARRPGPAGLAPTLRTGRVRGWRALRSGGIWGWRAVRKGRVRGRRAVRSGGVWGHRAVRSGGVWGHRAVRSSWAWGRRAVGWLVRSNVRVAVVFAPLVAWMVAESAATSLGDAAAVLITVPPVLAAGVAAVRKRLDG</sequence>
<reference evidence="2 3" key="1">
    <citation type="submission" date="2024-10" db="EMBL/GenBank/DDBJ databases">
        <title>The Natural Products Discovery Center: Release of the First 8490 Sequenced Strains for Exploring Actinobacteria Biosynthetic Diversity.</title>
        <authorList>
            <person name="Kalkreuter E."/>
            <person name="Kautsar S.A."/>
            <person name="Yang D."/>
            <person name="Bader C.D."/>
            <person name="Teijaro C.N."/>
            <person name="Fluegel L."/>
            <person name="Davis C.M."/>
            <person name="Simpson J.R."/>
            <person name="Lauterbach L."/>
            <person name="Steele A.D."/>
            <person name="Gui C."/>
            <person name="Meng S."/>
            <person name="Li G."/>
            <person name="Viehrig K."/>
            <person name="Ye F."/>
            <person name="Su P."/>
            <person name="Kiefer A.F."/>
            <person name="Nichols A."/>
            <person name="Cepeda A.J."/>
            <person name="Yan W."/>
            <person name="Fan B."/>
            <person name="Jiang Y."/>
            <person name="Adhikari A."/>
            <person name="Zheng C.-J."/>
            <person name="Schuster L."/>
            <person name="Cowan T.M."/>
            <person name="Smanski M.J."/>
            <person name="Chevrette M.G."/>
            <person name="De Carvalho L.P.S."/>
            <person name="Shen B."/>
        </authorList>
    </citation>
    <scope>NUCLEOTIDE SEQUENCE [LARGE SCALE GENOMIC DNA]</scope>
    <source>
        <strain evidence="2 3">NPDC050545</strain>
    </source>
</reference>
<dbReference type="RefSeq" id="WP_397089061.1">
    <property type="nucleotide sequence ID" value="NZ_JBITGY010000011.1"/>
</dbReference>
<dbReference type="EMBL" id="JBITGY010000011">
    <property type="protein sequence ID" value="MFI6503274.1"/>
    <property type="molecule type" value="Genomic_DNA"/>
</dbReference>
<dbReference type="Pfam" id="PF13328">
    <property type="entry name" value="HD_4"/>
    <property type="match status" value="2"/>
</dbReference>
<dbReference type="PANTHER" id="PTHR21262">
    <property type="entry name" value="GUANOSINE-3',5'-BIS DIPHOSPHATE 3'-PYROPHOSPHOHYDROLASE"/>
    <property type="match status" value="1"/>
</dbReference>
<dbReference type="InterPro" id="IPR003607">
    <property type="entry name" value="HD/PDEase_dom"/>
</dbReference>
<protein>
    <submittedName>
        <fullName evidence="2">HD domain-containing protein</fullName>
    </submittedName>
</protein>
<evidence type="ECO:0000259" key="1">
    <source>
        <dbReference type="SMART" id="SM00471"/>
    </source>
</evidence>
<comment type="caution">
    <text evidence="2">The sequence shown here is derived from an EMBL/GenBank/DDBJ whole genome shotgun (WGS) entry which is preliminary data.</text>
</comment>
<dbReference type="SMART" id="SM00471">
    <property type="entry name" value="HDc"/>
    <property type="match status" value="1"/>
</dbReference>
<keyword evidence="3" id="KW-1185">Reference proteome</keyword>
<gene>
    <name evidence="2" type="ORF">ACIBG2_38235</name>
</gene>
<name>A0ABW7Z514_9ACTN</name>
<dbReference type="SUPFAM" id="SSF109604">
    <property type="entry name" value="HD-domain/PDEase-like"/>
    <property type="match status" value="1"/>
</dbReference>
<evidence type="ECO:0000313" key="2">
    <source>
        <dbReference type="EMBL" id="MFI6503274.1"/>
    </source>
</evidence>
<accession>A0ABW7Z514</accession>
<dbReference type="Proteomes" id="UP001612741">
    <property type="component" value="Unassembled WGS sequence"/>
</dbReference>
<proteinExistence type="predicted"/>
<evidence type="ECO:0000313" key="3">
    <source>
        <dbReference type="Proteomes" id="UP001612741"/>
    </source>
</evidence>